<reference evidence="3" key="1">
    <citation type="journal article" date="2019" name="Curr. Biol.">
        <title>Genome Sequence of Striga asiatica Provides Insight into the Evolution of Plant Parasitism.</title>
        <authorList>
            <person name="Yoshida S."/>
            <person name="Kim S."/>
            <person name="Wafula E.K."/>
            <person name="Tanskanen J."/>
            <person name="Kim Y.M."/>
            <person name="Honaas L."/>
            <person name="Yang Z."/>
            <person name="Spallek T."/>
            <person name="Conn C.E."/>
            <person name="Ichihashi Y."/>
            <person name="Cheong K."/>
            <person name="Cui S."/>
            <person name="Der J.P."/>
            <person name="Gundlach H."/>
            <person name="Jiao Y."/>
            <person name="Hori C."/>
            <person name="Ishida J.K."/>
            <person name="Kasahara H."/>
            <person name="Kiba T."/>
            <person name="Kim M.S."/>
            <person name="Koo N."/>
            <person name="Laohavisit A."/>
            <person name="Lee Y.H."/>
            <person name="Lumba S."/>
            <person name="McCourt P."/>
            <person name="Mortimer J.C."/>
            <person name="Mutuku J.M."/>
            <person name="Nomura T."/>
            <person name="Sasaki-Sekimoto Y."/>
            <person name="Seto Y."/>
            <person name="Wang Y."/>
            <person name="Wakatake T."/>
            <person name="Sakakibara H."/>
            <person name="Demura T."/>
            <person name="Yamaguchi S."/>
            <person name="Yoneyama K."/>
            <person name="Manabe R.I."/>
            <person name="Nelson D.C."/>
            <person name="Schulman A.H."/>
            <person name="Timko M.P."/>
            <person name="dePamphilis C.W."/>
            <person name="Choi D."/>
            <person name="Shirasu K."/>
        </authorList>
    </citation>
    <scope>NUCLEOTIDE SEQUENCE [LARGE SCALE GENOMIC DNA]</scope>
    <source>
        <strain evidence="3">cv. UVA1</strain>
    </source>
</reference>
<evidence type="ECO:0000313" key="2">
    <source>
        <dbReference type="EMBL" id="GER37325.1"/>
    </source>
</evidence>
<accession>A0A5A7PWW2</accession>
<proteinExistence type="predicted"/>
<name>A0A5A7PWW2_STRAF</name>
<feature type="region of interest" description="Disordered" evidence="1">
    <location>
        <begin position="1"/>
        <end position="25"/>
    </location>
</feature>
<dbReference type="AlphaFoldDB" id="A0A5A7PWW2"/>
<dbReference type="EMBL" id="BKCP01005328">
    <property type="protein sequence ID" value="GER37325.1"/>
    <property type="molecule type" value="Genomic_DNA"/>
</dbReference>
<dbReference type="Proteomes" id="UP000325081">
    <property type="component" value="Unassembled WGS sequence"/>
</dbReference>
<organism evidence="2 3">
    <name type="scientific">Striga asiatica</name>
    <name type="common">Asiatic witchweed</name>
    <name type="synonym">Buchnera asiatica</name>
    <dbReference type="NCBI Taxonomy" id="4170"/>
    <lineage>
        <taxon>Eukaryota</taxon>
        <taxon>Viridiplantae</taxon>
        <taxon>Streptophyta</taxon>
        <taxon>Embryophyta</taxon>
        <taxon>Tracheophyta</taxon>
        <taxon>Spermatophyta</taxon>
        <taxon>Magnoliopsida</taxon>
        <taxon>eudicotyledons</taxon>
        <taxon>Gunneridae</taxon>
        <taxon>Pentapetalae</taxon>
        <taxon>asterids</taxon>
        <taxon>lamiids</taxon>
        <taxon>Lamiales</taxon>
        <taxon>Orobanchaceae</taxon>
        <taxon>Buchnereae</taxon>
        <taxon>Striga</taxon>
    </lineage>
</organism>
<gene>
    <name evidence="2" type="ORF">STAS_13731</name>
</gene>
<sequence>MELPEHGEETTAGQRLRTTYPPEKSKIDHGDVAVAEAANLVVIPAATGQSAARFKEIPHVAQCWMQGPSEMMAAEATGVLAAAGTGVLAWSVIARRRWAQFVVKNKDKTDVNDKDKSCDSFLFELF</sequence>
<evidence type="ECO:0000256" key="1">
    <source>
        <dbReference type="SAM" id="MobiDB-lite"/>
    </source>
</evidence>
<evidence type="ECO:0000313" key="3">
    <source>
        <dbReference type="Proteomes" id="UP000325081"/>
    </source>
</evidence>
<protein>
    <submittedName>
        <fullName evidence="2">Enterotoxin/cell-wall binding protein</fullName>
    </submittedName>
</protein>
<keyword evidence="3" id="KW-1185">Reference proteome</keyword>
<comment type="caution">
    <text evidence="2">The sequence shown here is derived from an EMBL/GenBank/DDBJ whole genome shotgun (WGS) entry which is preliminary data.</text>
</comment>